<dbReference type="PANTHER" id="PTHR13359">
    <property type="entry name" value="39S RIBOSOMAL PROTEIN L40, MITOCHONDRIAL"/>
    <property type="match status" value="1"/>
</dbReference>
<keyword evidence="5" id="KW-0496">Mitochondrion</keyword>
<comment type="similarity">
    <text evidence="2">Belongs to the mitochondrion-specific ribosomal protein mL40 family.</text>
</comment>
<dbReference type="InterPro" id="IPR019192">
    <property type="entry name" value="Ribosomal_mL40"/>
</dbReference>
<comment type="subcellular location">
    <subcellularLocation>
        <location evidence="1">Mitochondrion</location>
    </subcellularLocation>
</comment>
<dbReference type="GO" id="GO:0005840">
    <property type="term" value="C:ribosome"/>
    <property type="evidence" value="ECO:0007669"/>
    <property type="project" value="UniProtKB-KW"/>
</dbReference>
<keyword evidence="9" id="KW-0175">Coiled coil</keyword>
<dbReference type="InterPro" id="IPR039145">
    <property type="entry name" value="Ribosomal_mL40_metazoa/plant"/>
</dbReference>
<dbReference type="Pfam" id="PF09812">
    <property type="entry name" value="MRP-L28"/>
    <property type="match status" value="1"/>
</dbReference>
<evidence type="ECO:0000256" key="5">
    <source>
        <dbReference type="ARBA" id="ARBA00023128"/>
    </source>
</evidence>
<gene>
    <name evidence="10" type="ORF">V1478_012833</name>
</gene>
<name>A0ABD2A928_VESSQ</name>
<evidence type="ECO:0000313" key="11">
    <source>
        <dbReference type="Proteomes" id="UP001607302"/>
    </source>
</evidence>
<keyword evidence="6" id="KW-0687">Ribonucleoprotein</keyword>
<evidence type="ECO:0000256" key="1">
    <source>
        <dbReference type="ARBA" id="ARBA00004173"/>
    </source>
</evidence>
<evidence type="ECO:0000256" key="7">
    <source>
        <dbReference type="ARBA" id="ARBA00035192"/>
    </source>
</evidence>
<evidence type="ECO:0000256" key="3">
    <source>
        <dbReference type="ARBA" id="ARBA00022946"/>
    </source>
</evidence>
<dbReference type="PANTHER" id="PTHR13359:SF2">
    <property type="entry name" value="LARGE RIBOSOMAL SUBUNIT PROTEIN ML40"/>
    <property type="match status" value="1"/>
</dbReference>
<dbReference type="Proteomes" id="UP001607302">
    <property type="component" value="Unassembled WGS sequence"/>
</dbReference>
<evidence type="ECO:0000313" key="10">
    <source>
        <dbReference type="EMBL" id="KAL2717133.1"/>
    </source>
</evidence>
<evidence type="ECO:0000256" key="8">
    <source>
        <dbReference type="ARBA" id="ARBA00083752"/>
    </source>
</evidence>
<reference evidence="10 11" key="1">
    <citation type="journal article" date="2024" name="Ann. Entomol. Soc. Am.">
        <title>Genomic analyses of the southern and eastern yellowjacket wasps (Hymenoptera: Vespidae) reveal evolutionary signatures of social life.</title>
        <authorList>
            <person name="Catto M.A."/>
            <person name="Caine P.B."/>
            <person name="Orr S.E."/>
            <person name="Hunt B.G."/>
            <person name="Goodisman M.A.D."/>
        </authorList>
    </citation>
    <scope>NUCLEOTIDE SEQUENCE [LARGE SCALE GENOMIC DNA]</scope>
    <source>
        <strain evidence="10">233</strain>
        <tissue evidence="10">Head and thorax</tissue>
    </source>
</reference>
<sequence length="202" mass="24013">MGLLSVLSAFSRLSKYAITCTRSISTYVPLQFGITNMLLAEPLKKKKRLDPAIIRQREERKRKKLEKSIRRLQKYAKKLKPINELEIPLYLKTEQEQRTRILPPLSKEEEDRRIFLYKEWTRYKNKQHKNDINTIERLILSQKRALRELKAESEELYNEAIQIDLTFLPYLKQGPCRTPPIQNYDTPDGEYIDITLKYPGET</sequence>
<protein>
    <recommendedName>
        <fullName evidence="7">Large ribosomal subunit protein mL40</fullName>
    </recommendedName>
    <alternativeName>
        <fullName evidence="8">39S ribosomal protein L40, mitochondrial</fullName>
    </alternativeName>
</protein>
<evidence type="ECO:0000256" key="4">
    <source>
        <dbReference type="ARBA" id="ARBA00022980"/>
    </source>
</evidence>
<accession>A0ABD2A928</accession>
<evidence type="ECO:0000256" key="9">
    <source>
        <dbReference type="SAM" id="Coils"/>
    </source>
</evidence>
<dbReference type="AlphaFoldDB" id="A0ABD2A928"/>
<keyword evidence="3" id="KW-0809">Transit peptide</keyword>
<keyword evidence="11" id="KW-1185">Reference proteome</keyword>
<dbReference type="EMBL" id="JAUDFV010000153">
    <property type="protein sequence ID" value="KAL2717133.1"/>
    <property type="molecule type" value="Genomic_DNA"/>
</dbReference>
<evidence type="ECO:0000256" key="6">
    <source>
        <dbReference type="ARBA" id="ARBA00023274"/>
    </source>
</evidence>
<proteinExistence type="inferred from homology"/>
<dbReference type="Gene3D" id="6.10.250.3440">
    <property type="match status" value="1"/>
</dbReference>
<dbReference type="FunFam" id="6.10.250.3440:FF:000001">
    <property type="entry name" value="Mitochondrial ribosomal protein L40"/>
    <property type="match status" value="1"/>
</dbReference>
<keyword evidence="4" id="KW-0689">Ribosomal protein</keyword>
<dbReference type="GO" id="GO:1990904">
    <property type="term" value="C:ribonucleoprotein complex"/>
    <property type="evidence" value="ECO:0007669"/>
    <property type="project" value="UniProtKB-KW"/>
</dbReference>
<comment type="caution">
    <text evidence="10">The sequence shown here is derived from an EMBL/GenBank/DDBJ whole genome shotgun (WGS) entry which is preliminary data.</text>
</comment>
<organism evidence="10 11">
    <name type="scientific">Vespula squamosa</name>
    <name type="common">Southern yellow jacket</name>
    <name type="synonym">Wasp</name>
    <dbReference type="NCBI Taxonomy" id="30214"/>
    <lineage>
        <taxon>Eukaryota</taxon>
        <taxon>Metazoa</taxon>
        <taxon>Ecdysozoa</taxon>
        <taxon>Arthropoda</taxon>
        <taxon>Hexapoda</taxon>
        <taxon>Insecta</taxon>
        <taxon>Pterygota</taxon>
        <taxon>Neoptera</taxon>
        <taxon>Endopterygota</taxon>
        <taxon>Hymenoptera</taxon>
        <taxon>Apocrita</taxon>
        <taxon>Aculeata</taxon>
        <taxon>Vespoidea</taxon>
        <taxon>Vespidae</taxon>
        <taxon>Vespinae</taxon>
        <taxon>Vespula</taxon>
    </lineage>
</organism>
<feature type="coiled-coil region" evidence="9">
    <location>
        <begin position="132"/>
        <end position="159"/>
    </location>
</feature>
<dbReference type="GO" id="GO:0005739">
    <property type="term" value="C:mitochondrion"/>
    <property type="evidence" value="ECO:0007669"/>
    <property type="project" value="UniProtKB-SubCell"/>
</dbReference>
<evidence type="ECO:0000256" key="2">
    <source>
        <dbReference type="ARBA" id="ARBA00009360"/>
    </source>
</evidence>